<comment type="caution">
    <text evidence="1">The sequence shown here is derived from an EMBL/GenBank/DDBJ whole genome shotgun (WGS) entry which is preliminary data.</text>
</comment>
<gene>
    <name evidence="1" type="ORF">E8M12_02280</name>
</gene>
<dbReference type="RefSeq" id="WP_136734456.1">
    <property type="nucleotide sequence ID" value="NZ_SWDB01000004.1"/>
</dbReference>
<proteinExistence type="predicted"/>
<sequence length="124" mass="14405">MYHRQQLVGVWHRSEDLGSEQFSEFAELKVDGTFIFTFYSYNLEGKLLSQISEVGDWGLVGDIHFTITNGEIEHDKDYPADRCDEQNYHAYRVLELSESQFTYEHIVSGEKFTLKRVSKTGNPC</sequence>
<dbReference type="OrthoDB" id="6226813at2"/>
<evidence type="ECO:0000313" key="2">
    <source>
        <dbReference type="Proteomes" id="UP000307999"/>
    </source>
</evidence>
<dbReference type="EMBL" id="SWDB01000004">
    <property type="protein sequence ID" value="TKB47106.1"/>
    <property type="molecule type" value="Genomic_DNA"/>
</dbReference>
<evidence type="ECO:0008006" key="3">
    <source>
        <dbReference type="Google" id="ProtNLM"/>
    </source>
</evidence>
<organism evidence="1 2">
    <name type="scientific">Thalassotalea mangrovi</name>
    <dbReference type="NCBI Taxonomy" id="2572245"/>
    <lineage>
        <taxon>Bacteria</taxon>
        <taxon>Pseudomonadati</taxon>
        <taxon>Pseudomonadota</taxon>
        <taxon>Gammaproteobacteria</taxon>
        <taxon>Alteromonadales</taxon>
        <taxon>Colwelliaceae</taxon>
        <taxon>Thalassotalea</taxon>
    </lineage>
</organism>
<evidence type="ECO:0000313" key="1">
    <source>
        <dbReference type="EMBL" id="TKB47106.1"/>
    </source>
</evidence>
<keyword evidence="2" id="KW-1185">Reference proteome</keyword>
<dbReference type="AlphaFoldDB" id="A0A4U1B8S7"/>
<accession>A0A4U1B8S7</accession>
<name>A0A4U1B8S7_9GAMM</name>
<dbReference type="Proteomes" id="UP000307999">
    <property type="component" value="Unassembled WGS sequence"/>
</dbReference>
<reference evidence="1 2" key="1">
    <citation type="submission" date="2019-04" db="EMBL/GenBank/DDBJ databases">
        <title>Thalassotalea guangxiensis sp. nov., isolated from sediment of the coastal wetland.</title>
        <authorList>
            <person name="Zheng S."/>
            <person name="Zhang D."/>
        </authorList>
    </citation>
    <scope>NUCLEOTIDE SEQUENCE [LARGE SCALE GENOMIC DNA]</scope>
    <source>
        <strain evidence="1 2">ZS-4</strain>
    </source>
</reference>
<protein>
    <recommendedName>
        <fullName evidence="3">Lipocalin-like domain-containing protein</fullName>
    </recommendedName>
</protein>